<evidence type="ECO:0000256" key="4">
    <source>
        <dbReference type="ARBA" id="ARBA00022475"/>
    </source>
</evidence>
<keyword evidence="5 13" id="KW-0812">Transmembrane</keyword>
<feature type="transmembrane region" description="Helical" evidence="13">
    <location>
        <begin position="575"/>
        <end position="599"/>
    </location>
</feature>
<feature type="domain" description="Ionotropic glutamate receptor L-glutamate and glycine-binding" evidence="15">
    <location>
        <begin position="199"/>
        <end position="310"/>
    </location>
</feature>
<comment type="similarity">
    <text evidence="2">Belongs to the glutamate-gated ion channel (TC 1.A.10.1) family.</text>
</comment>
<feature type="domain" description="Ionotropic glutamate receptor C-terminal" evidence="14">
    <location>
        <begin position="352"/>
        <end position="586"/>
    </location>
</feature>
<dbReference type="InterPro" id="IPR052192">
    <property type="entry name" value="Insect_Ionotropic_Sensory_Rcpt"/>
</dbReference>
<keyword evidence="11" id="KW-1071">Ligand-gated ion channel</keyword>
<evidence type="ECO:0000256" key="2">
    <source>
        <dbReference type="ARBA" id="ARBA00008685"/>
    </source>
</evidence>
<feature type="transmembrane region" description="Helical" evidence="13">
    <location>
        <begin position="326"/>
        <end position="350"/>
    </location>
</feature>
<dbReference type="GO" id="GO:0015276">
    <property type="term" value="F:ligand-gated monoatomic ion channel activity"/>
    <property type="evidence" value="ECO:0007669"/>
    <property type="project" value="InterPro"/>
</dbReference>
<reference evidence="16" key="1">
    <citation type="submission" date="2019-07" db="EMBL/GenBank/DDBJ databases">
        <authorList>
            <person name="Tang R."/>
            <person name="Jiang N.-J."/>
            <person name="Ning C."/>
            <person name="Li G.-C."/>
            <person name="Huang L.-Q."/>
            <person name="Wang C.-Z."/>
        </authorList>
    </citation>
    <scope>NUCLEOTIDE SEQUENCE</scope>
</reference>
<evidence type="ECO:0000256" key="11">
    <source>
        <dbReference type="ARBA" id="ARBA00023286"/>
    </source>
</evidence>
<keyword evidence="8 13" id="KW-0472">Membrane</keyword>
<dbReference type="Gene3D" id="1.10.287.70">
    <property type="match status" value="1"/>
</dbReference>
<evidence type="ECO:0000256" key="10">
    <source>
        <dbReference type="ARBA" id="ARBA00023180"/>
    </source>
</evidence>
<dbReference type="PANTHER" id="PTHR42643:SF40">
    <property type="entry name" value="IONOTROPIC RECEPTOR 41A-RELATED"/>
    <property type="match status" value="1"/>
</dbReference>
<keyword evidence="9 16" id="KW-0675">Receptor</keyword>
<protein>
    <submittedName>
        <fullName evidence="16">Ionotropic receptor 41a</fullName>
    </submittedName>
</protein>
<dbReference type="Pfam" id="PF10613">
    <property type="entry name" value="Lig_chan-Glu_bd"/>
    <property type="match status" value="1"/>
</dbReference>
<dbReference type="InterPro" id="IPR001320">
    <property type="entry name" value="Iontro_rcpt_C"/>
</dbReference>
<keyword evidence="4" id="KW-1003">Cell membrane</keyword>
<keyword evidence="6 13" id="KW-1133">Transmembrane helix</keyword>
<evidence type="ECO:0000256" key="13">
    <source>
        <dbReference type="SAM" id="Phobius"/>
    </source>
</evidence>
<dbReference type="AlphaFoldDB" id="A0A7H1DH62"/>
<evidence type="ECO:0000256" key="1">
    <source>
        <dbReference type="ARBA" id="ARBA00004651"/>
    </source>
</evidence>
<evidence type="ECO:0000256" key="6">
    <source>
        <dbReference type="ARBA" id="ARBA00022989"/>
    </source>
</evidence>
<name>A0A7H1DH62_MYTSE</name>
<evidence type="ECO:0000256" key="3">
    <source>
        <dbReference type="ARBA" id="ARBA00022448"/>
    </source>
</evidence>
<keyword evidence="3" id="KW-0813">Transport</keyword>
<dbReference type="InterPro" id="IPR019594">
    <property type="entry name" value="Glu/Gly-bd"/>
</dbReference>
<evidence type="ECO:0000256" key="12">
    <source>
        <dbReference type="ARBA" id="ARBA00023303"/>
    </source>
</evidence>
<dbReference type="Gene3D" id="3.40.190.10">
    <property type="entry name" value="Periplasmic binding protein-like II"/>
    <property type="match status" value="1"/>
</dbReference>
<evidence type="ECO:0000256" key="7">
    <source>
        <dbReference type="ARBA" id="ARBA00023065"/>
    </source>
</evidence>
<evidence type="ECO:0000259" key="14">
    <source>
        <dbReference type="Pfam" id="PF00060"/>
    </source>
</evidence>
<comment type="subcellular location">
    <subcellularLocation>
        <location evidence="1">Cell membrane</location>
        <topology evidence="1">Multi-pass membrane protein</topology>
    </subcellularLocation>
</comment>
<evidence type="ECO:0000313" key="16">
    <source>
        <dbReference type="EMBL" id="QNS36188.1"/>
    </source>
</evidence>
<keyword evidence="10" id="KW-0325">Glycoprotein</keyword>
<sequence>MLFPTPTLLPLELLLNTIIKQYLASAYCVTIISDVPLTVSLPKSFISLIPNSESLVMQIFNVSEMGCSDYIVRMQEPQKFMEAFETVVHKGNVRRSDRKIIFLPYDEEYNEGYDVDLPSLVFSMKGSAYVPNILMIENNYNNVSNVSECKIFDLITRQFVGPDEEAHLPIYLDRWDSCSQEFENRANLFPNDMTNLYGKTLKVSCFTYKPYVLLDVDTAIEPKGRDGVEIRIVEELCRWMNCTVEIVREDVEQWGDIYPNETGGIGVLGSVVEDRADVAITALYSWYQEWRVMDFSVPFVRTAITCIAPAPRLLSSWEMPLMPFSWYMWAAVAFTYFYASIGILTAQGFATTSYPFLKSFGMMIGQSQYQNVASNSWKIRSVTGWLLIAGLILSSAYGAGLASTFTVPKYEPSIDTVQDIVDRDMEWGATHDAWIFSLTLSTEPLIKQLVNQFRIYSFDKLKEKSFTRSMAYSIEKLPAGNFAIGEYITQEAMLDMMLMLEDFYYEQCVVMMRKSSPYTEKVSQLVGRLHQSGLLLAWETQIALKHLNYKVQVEVRLSRSKNDVGTTKPLNFNNVVGVFIVYAIGLMVSTATFVSELYVYHRGMTKRQFEFKYD</sequence>
<organism evidence="16">
    <name type="scientific">Mythimna separata</name>
    <name type="common">Oriental armyworm</name>
    <name type="synonym">Pseudaletia separata</name>
    <dbReference type="NCBI Taxonomy" id="271217"/>
    <lineage>
        <taxon>Eukaryota</taxon>
        <taxon>Metazoa</taxon>
        <taxon>Ecdysozoa</taxon>
        <taxon>Arthropoda</taxon>
        <taxon>Hexapoda</taxon>
        <taxon>Insecta</taxon>
        <taxon>Pterygota</taxon>
        <taxon>Neoptera</taxon>
        <taxon>Endopterygota</taxon>
        <taxon>Lepidoptera</taxon>
        <taxon>Glossata</taxon>
        <taxon>Ditrysia</taxon>
        <taxon>Noctuoidea</taxon>
        <taxon>Noctuidae</taxon>
        <taxon>Noctuinae</taxon>
        <taxon>Hadenini</taxon>
        <taxon>Mythimna</taxon>
    </lineage>
</organism>
<dbReference type="GO" id="GO:0050906">
    <property type="term" value="P:detection of stimulus involved in sensory perception"/>
    <property type="evidence" value="ECO:0007669"/>
    <property type="project" value="UniProtKB-ARBA"/>
</dbReference>
<proteinExistence type="evidence at transcript level"/>
<feature type="transmembrane region" description="Helical" evidence="13">
    <location>
        <begin position="384"/>
        <end position="405"/>
    </location>
</feature>
<dbReference type="Pfam" id="PF00060">
    <property type="entry name" value="Lig_chan"/>
    <property type="match status" value="1"/>
</dbReference>
<dbReference type="GO" id="GO:0005886">
    <property type="term" value="C:plasma membrane"/>
    <property type="evidence" value="ECO:0007669"/>
    <property type="project" value="UniProtKB-SubCell"/>
</dbReference>
<dbReference type="PANTHER" id="PTHR42643">
    <property type="entry name" value="IONOTROPIC RECEPTOR 20A-RELATED"/>
    <property type="match status" value="1"/>
</dbReference>
<accession>A0A7H1DH62</accession>
<evidence type="ECO:0000256" key="8">
    <source>
        <dbReference type="ARBA" id="ARBA00023136"/>
    </source>
</evidence>
<evidence type="ECO:0000256" key="5">
    <source>
        <dbReference type="ARBA" id="ARBA00022692"/>
    </source>
</evidence>
<dbReference type="SUPFAM" id="SSF53850">
    <property type="entry name" value="Periplasmic binding protein-like II"/>
    <property type="match status" value="1"/>
</dbReference>
<evidence type="ECO:0000256" key="9">
    <source>
        <dbReference type="ARBA" id="ARBA00023170"/>
    </source>
</evidence>
<keyword evidence="12" id="KW-0407">Ion channel</keyword>
<dbReference type="EMBL" id="MN171108">
    <property type="protein sequence ID" value="QNS36188.1"/>
    <property type="molecule type" value="mRNA"/>
</dbReference>
<evidence type="ECO:0000259" key="15">
    <source>
        <dbReference type="Pfam" id="PF10613"/>
    </source>
</evidence>
<keyword evidence="7" id="KW-0406">Ion transport</keyword>